<organism evidence="2 3">
    <name type="scientific">Fundulus heteroclitus</name>
    <name type="common">Killifish</name>
    <name type="synonym">Mummichog</name>
    <dbReference type="NCBI Taxonomy" id="8078"/>
    <lineage>
        <taxon>Eukaryota</taxon>
        <taxon>Metazoa</taxon>
        <taxon>Chordata</taxon>
        <taxon>Craniata</taxon>
        <taxon>Vertebrata</taxon>
        <taxon>Euteleostomi</taxon>
        <taxon>Actinopterygii</taxon>
        <taxon>Neopterygii</taxon>
        <taxon>Teleostei</taxon>
        <taxon>Neoteleostei</taxon>
        <taxon>Acanthomorphata</taxon>
        <taxon>Ovalentaria</taxon>
        <taxon>Atherinomorphae</taxon>
        <taxon>Cyprinodontiformes</taxon>
        <taxon>Fundulidae</taxon>
        <taxon>Fundulus</taxon>
    </lineage>
</organism>
<evidence type="ECO:0000313" key="3">
    <source>
        <dbReference type="Proteomes" id="UP000265000"/>
    </source>
</evidence>
<dbReference type="Pfam" id="PF00665">
    <property type="entry name" value="rve"/>
    <property type="match status" value="1"/>
</dbReference>
<name>A0A3Q2NRN9_FUNHE</name>
<dbReference type="Ensembl" id="ENSFHET00000013400.1">
    <property type="protein sequence ID" value="ENSFHEP00000001725.1"/>
    <property type="gene ID" value="ENSFHEG00000002484.1"/>
</dbReference>
<reference evidence="2" key="2">
    <citation type="submission" date="2025-09" db="UniProtKB">
        <authorList>
            <consortium name="Ensembl"/>
        </authorList>
    </citation>
    <scope>IDENTIFICATION</scope>
</reference>
<reference evidence="2" key="1">
    <citation type="submission" date="2025-08" db="UniProtKB">
        <authorList>
            <consortium name="Ensembl"/>
        </authorList>
    </citation>
    <scope>IDENTIFICATION</scope>
</reference>
<dbReference type="InterPro" id="IPR056924">
    <property type="entry name" value="SH3_Tf2-1"/>
</dbReference>
<dbReference type="STRING" id="8078.ENSFHEP00000001725"/>
<dbReference type="Gene3D" id="3.30.420.10">
    <property type="entry name" value="Ribonuclease H-like superfamily/Ribonuclease H"/>
    <property type="match status" value="1"/>
</dbReference>
<keyword evidence="3" id="KW-1185">Reference proteome</keyword>
<dbReference type="PROSITE" id="PS50994">
    <property type="entry name" value="INTEGRASE"/>
    <property type="match status" value="1"/>
</dbReference>
<dbReference type="GO" id="GO:0003676">
    <property type="term" value="F:nucleic acid binding"/>
    <property type="evidence" value="ECO:0007669"/>
    <property type="project" value="InterPro"/>
</dbReference>
<dbReference type="InterPro" id="IPR050951">
    <property type="entry name" value="Retrovirus_Pol_polyprotein"/>
</dbReference>
<dbReference type="InterPro" id="IPR012337">
    <property type="entry name" value="RNaseH-like_sf"/>
</dbReference>
<dbReference type="Proteomes" id="UP000265000">
    <property type="component" value="Unplaced"/>
</dbReference>
<dbReference type="InterPro" id="IPR001584">
    <property type="entry name" value="Integrase_cat-core"/>
</dbReference>
<dbReference type="Pfam" id="PF24626">
    <property type="entry name" value="SH3_Tf2-1"/>
    <property type="match status" value="1"/>
</dbReference>
<dbReference type="PANTHER" id="PTHR37984:SF15">
    <property type="entry name" value="INTEGRASE CATALYTIC DOMAIN-CONTAINING PROTEIN"/>
    <property type="match status" value="1"/>
</dbReference>
<dbReference type="Gene3D" id="2.30.30.850">
    <property type="match status" value="1"/>
</dbReference>
<feature type="domain" description="Integrase catalytic" evidence="1">
    <location>
        <begin position="1"/>
        <end position="138"/>
    </location>
</feature>
<dbReference type="InterPro" id="IPR016197">
    <property type="entry name" value="Chromo-like_dom_sf"/>
</dbReference>
<dbReference type="AlphaFoldDB" id="A0A3Q2NRN9"/>
<dbReference type="SUPFAM" id="SSF53098">
    <property type="entry name" value="Ribonuclease H-like"/>
    <property type="match status" value="1"/>
</dbReference>
<evidence type="ECO:0000313" key="2">
    <source>
        <dbReference type="Ensembl" id="ENSFHEP00000001725.1"/>
    </source>
</evidence>
<proteinExistence type="predicted"/>
<accession>A0A3Q2NRN9</accession>
<dbReference type="GeneTree" id="ENSGT00940000163772"/>
<dbReference type="InterPro" id="IPR036397">
    <property type="entry name" value="RNaseH_sf"/>
</dbReference>
<dbReference type="SUPFAM" id="SSF54160">
    <property type="entry name" value="Chromo domain-like"/>
    <property type="match status" value="1"/>
</dbReference>
<dbReference type="GO" id="GO:0015074">
    <property type="term" value="P:DNA integration"/>
    <property type="evidence" value="ECO:0007669"/>
    <property type="project" value="InterPro"/>
</dbReference>
<dbReference type="PANTHER" id="PTHR37984">
    <property type="entry name" value="PROTEIN CBG26694"/>
    <property type="match status" value="1"/>
</dbReference>
<protein>
    <recommendedName>
        <fullName evidence="1">Integrase catalytic domain-containing protein</fullName>
    </recommendedName>
</protein>
<sequence>MTTILTIIDRFSKACHLIPLRKLPSALQTAQLLVRHVLRLHGIPQEVLSDRGPQFVSRVWREFAVALGARYTLTSGYHPQTNGQTERLNQELETALRCLTSQNPTDWSKFLPWVEYAHNSHVSSATGLSPFEVSLGYQPPLLPEDNSRITVPSVKDHITRCKQYWNQTIQALKNTAETNRRFADRRRVPAPSYHPGQRVWLSTRDLPSRAASKKLSPRFTGPYEIISIVSPTTVRLRLPSHSRVHPTFHVSQIKPVVSSSLCPPAEPPPPAQVHHGRRIQRIGTSRRRGKGFQYLVDWVG</sequence>
<evidence type="ECO:0000259" key="1">
    <source>
        <dbReference type="PROSITE" id="PS50994"/>
    </source>
</evidence>